<dbReference type="InterPro" id="IPR002938">
    <property type="entry name" value="FAD-bd"/>
</dbReference>
<dbReference type="RefSeq" id="WP_253239896.1">
    <property type="nucleotide sequence ID" value="NZ_JAMYJR010000027.1"/>
</dbReference>
<dbReference type="PANTHER" id="PTHR46865:SF8">
    <property type="entry name" value="POSSIBLE OXIDOREDUCTASE"/>
    <property type="match status" value="1"/>
</dbReference>
<evidence type="ECO:0000259" key="1">
    <source>
        <dbReference type="Pfam" id="PF01494"/>
    </source>
</evidence>
<keyword evidence="3" id="KW-1185">Reference proteome</keyword>
<accession>A0ABT1DSJ2</accession>
<keyword evidence="2" id="KW-0503">Monooxygenase</keyword>
<dbReference type="SUPFAM" id="SSF51905">
    <property type="entry name" value="FAD/NAD(P)-binding domain"/>
    <property type="match status" value="1"/>
</dbReference>
<dbReference type="Gene3D" id="3.50.50.60">
    <property type="entry name" value="FAD/NAD(P)-binding domain"/>
    <property type="match status" value="1"/>
</dbReference>
<dbReference type="GO" id="GO:0004497">
    <property type="term" value="F:monooxygenase activity"/>
    <property type="evidence" value="ECO:0007669"/>
    <property type="project" value="UniProtKB-KW"/>
</dbReference>
<comment type="caution">
    <text evidence="2">The sequence shown here is derived from an EMBL/GenBank/DDBJ whole genome shotgun (WGS) entry which is preliminary data.</text>
</comment>
<proteinExistence type="predicted"/>
<dbReference type="InterPro" id="IPR051704">
    <property type="entry name" value="FAD_aromatic-hydroxylase"/>
</dbReference>
<organism evidence="2 3">
    <name type="scientific">Paractinoplanes aksuensis</name>
    <dbReference type="NCBI Taxonomy" id="2939490"/>
    <lineage>
        <taxon>Bacteria</taxon>
        <taxon>Bacillati</taxon>
        <taxon>Actinomycetota</taxon>
        <taxon>Actinomycetes</taxon>
        <taxon>Micromonosporales</taxon>
        <taxon>Micromonosporaceae</taxon>
        <taxon>Paractinoplanes</taxon>
    </lineage>
</organism>
<dbReference type="Pfam" id="PF01494">
    <property type="entry name" value="FAD_binding_3"/>
    <property type="match status" value="1"/>
</dbReference>
<gene>
    <name evidence="2" type="ORF">M1L60_24785</name>
</gene>
<sequence>MTGERKVLVVGLGIAGMATAARLADLGWTVVIVERALRRRTGGYFIGLFRPAEQAADRLGVLSTLHLRTPSVHGSWSVDRRGRRRSTVGFLDQPGHPDGVLRGDIEQALWESIAPRVEVRFGTDPLAIWQGPNAAKVTLQNKQAATTYDEYFDLVVGADGLRSTVRRLVFGPDEDYLRPFHTIVCALSLSHQVTGYDAHDQIMVVEPRRALWVFPFRDHPPTALLTYRTRDPGADFRRNHREVLTTRFTGLEAGGIVPEVVDELRAQPGALFDSVHQVVMRRWHQGRVVLIGDAAWCLTLFSGMGAGSALIGAVALGDALERHPDSHPQALRSWQRHMRPLIHRHRRLAHLKAQFFVPSNPLIAALRRALLRLARPRTPARR</sequence>
<evidence type="ECO:0000313" key="2">
    <source>
        <dbReference type="EMBL" id="MCO8273819.1"/>
    </source>
</evidence>
<keyword evidence="2" id="KW-0560">Oxidoreductase</keyword>
<dbReference type="InterPro" id="IPR036188">
    <property type="entry name" value="FAD/NAD-bd_sf"/>
</dbReference>
<feature type="domain" description="FAD-binding" evidence="1">
    <location>
        <begin position="6"/>
        <end position="321"/>
    </location>
</feature>
<dbReference type="Proteomes" id="UP001523369">
    <property type="component" value="Unassembled WGS sequence"/>
</dbReference>
<evidence type="ECO:0000313" key="3">
    <source>
        <dbReference type="Proteomes" id="UP001523369"/>
    </source>
</evidence>
<dbReference type="EMBL" id="JAMYJR010000027">
    <property type="protein sequence ID" value="MCO8273819.1"/>
    <property type="molecule type" value="Genomic_DNA"/>
</dbReference>
<name>A0ABT1DSJ2_9ACTN</name>
<dbReference type="PANTHER" id="PTHR46865">
    <property type="entry name" value="OXIDOREDUCTASE-RELATED"/>
    <property type="match status" value="1"/>
</dbReference>
<dbReference type="PRINTS" id="PR00420">
    <property type="entry name" value="RNGMNOXGNASE"/>
</dbReference>
<protein>
    <submittedName>
        <fullName evidence="2">FAD-dependent monooxygenase</fullName>
    </submittedName>
</protein>
<reference evidence="2 3" key="1">
    <citation type="submission" date="2022-06" db="EMBL/GenBank/DDBJ databases">
        <title>New Species of the Genus Actinoplanes, ActinopZanes ferrugineus.</title>
        <authorList>
            <person name="Ding P."/>
        </authorList>
    </citation>
    <scope>NUCLEOTIDE SEQUENCE [LARGE SCALE GENOMIC DNA]</scope>
    <source>
        <strain evidence="2 3">TRM88003</strain>
    </source>
</reference>
<dbReference type="Gene3D" id="3.30.9.10">
    <property type="entry name" value="D-Amino Acid Oxidase, subunit A, domain 2"/>
    <property type="match status" value="1"/>
</dbReference>